<dbReference type="WBParaSite" id="nRc.2.0.1.t02235-RA">
    <property type="protein sequence ID" value="nRc.2.0.1.t02235-RA"/>
    <property type="gene ID" value="nRc.2.0.1.g02235"/>
</dbReference>
<dbReference type="AlphaFoldDB" id="A0A915HL79"/>
<dbReference type="Proteomes" id="UP000887565">
    <property type="component" value="Unplaced"/>
</dbReference>
<reference evidence="2" key="1">
    <citation type="submission" date="2022-11" db="UniProtKB">
        <authorList>
            <consortium name="WormBaseParasite"/>
        </authorList>
    </citation>
    <scope>IDENTIFICATION</scope>
</reference>
<keyword evidence="1" id="KW-1185">Reference proteome</keyword>
<evidence type="ECO:0000313" key="2">
    <source>
        <dbReference type="WBParaSite" id="nRc.2.0.1.t02235-RA"/>
    </source>
</evidence>
<evidence type="ECO:0000313" key="1">
    <source>
        <dbReference type="Proteomes" id="UP000887565"/>
    </source>
</evidence>
<name>A0A915HL79_ROMCU</name>
<organism evidence="1 2">
    <name type="scientific">Romanomermis culicivorax</name>
    <name type="common">Nematode worm</name>
    <dbReference type="NCBI Taxonomy" id="13658"/>
    <lineage>
        <taxon>Eukaryota</taxon>
        <taxon>Metazoa</taxon>
        <taxon>Ecdysozoa</taxon>
        <taxon>Nematoda</taxon>
        <taxon>Enoplea</taxon>
        <taxon>Dorylaimia</taxon>
        <taxon>Mermithida</taxon>
        <taxon>Mermithoidea</taxon>
        <taxon>Mermithidae</taxon>
        <taxon>Romanomermis</taxon>
    </lineage>
</organism>
<accession>A0A915HL79</accession>
<proteinExistence type="predicted"/>
<sequence>MTIWNTIKLAMWVKTWIDHTDDRQKFHESYWACGEDEKAKKQFLVTHIVKLQVKRRQLKEPANSRKQHSFVFYMIKNGEKLKVCKV</sequence>
<protein>
    <submittedName>
        <fullName evidence="2">Uncharacterized protein</fullName>
    </submittedName>
</protein>